<accession>A0A2G1BXA4</accession>
<gene>
    <name evidence="2" type="ORF">CSC81_04015</name>
    <name evidence="1" type="ORF">Q8W23_04410</name>
</gene>
<reference evidence="2" key="2">
    <citation type="submission" date="2017-10" db="EMBL/GenBank/DDBJ databases">
        <authorList>
            <person name="Enke T.N."/>
            <person name="Cordero O.X."/>
        </authorList>
    </citation>
    <scope>NUCLEOTIDE SEQUENCE</scope>
    <source>
        <strain evidence="2">4G03</strain>
    </source>
</reference>
<reference evidence="2 3" key="1">
    <citation type="journal article" date="2016" name="Nat. Commun.">
        <title>Microbial interactions lead to rapid micro-scale successions on model marine particles.</title>
        <authorList>
            <person name="Datta M.S."/>
            <person name="Sliwerska E."/>
            <person name="Gore J."/>
            <person name="Polz M.F."/>
            <person name="Cordero O.X."/>
        </authorList>
    </citation>
    <scope>NUCLEOTIDE SEQUENCE [LARGE SCALE GENOMIC DNA]</scope>
    <source>
        <strain evidence="2 3">4G03</strain>
    </source>
</reference>
<evidence type="ECO:0000313" key="3">
    <source>
        <dbReference type="Proteomes" id="UP000222163"/>
    </source>
</evidence>
<sequence length="182" mass="21617">MMVKEYLENITTQFKSYKEVADKTIAQLEEKDLHWKYNEESNSIATIIVHVSENMLSRWTDFFTSDGEKDWRDRDAEFETHDLSKNELIAQWEKGWNCLFSALDSLNEENFNQPILIRNKQVKLIESITRQIAHFPYHIGQIAYIGKMILNDKWQTASIAKENQKSLYRLNLKKTIHKKNVF</sequence>
<keyword evidence="4" id="KW-1185">Reference proteome</keyword>
<dbReference type="InterPro" id="IPR011466">
    <property type="entry name" value="DUF1572"/>
</dbReference>
<organism evidence="2 3">
    <name type="scientific">Tenacibaculum discolor</name>
    <dbReference type="NCBI Taxonomy" id="361581"/>
    <lineage>
        <taxon>Bacteria</taxon>
        <taxon>Pseudomonadati</taxon>
        <taxon>Bacteroidota</taxon>
        <taxon>Flavobacteriia</taxon>
        <taxon>Flavobacteriales</taxon>
        <taxon>Flavobacteriaceae</taxon>
        <taxon>Tenacibaculum</taxon>
    </lineage>
</organism>
<evidence type="ECO:0000313" key="4">
    <source>
        <dbReference type="Proteomes" id="UP001242342"/>
    </source>
</evidence>
<dbReference type="RefSeq" id="WP_099214484.1">
    <property type="nucleotide sequence ID" value="NZ_JAUYVU010000002.1"/>
</dbReference>
<dbReference type="Proteomes" id="UP000222163">
    <property type="component" value="Unassembled WGS sequence"/>
</dbReference>
<dbReference type="EMBL" id="PDUU01000003">
    <property type="protein sequence ID" value="PHN98667.1"/>
    <property type="molecule type" value="Genomic_DNA"/>
</dbReference>
<name>A0A2G1BXA4_9FLAO</name>
<protein>
    <submittedName>
        <fullName evidence="1">DUF1572 family protein</fullName>
    </submittedName>
</protein>
<dbReference type="Pfam" id="PF07609">
    <property type="entry name" value="DUF1572"/>
    <property type="match status" value="1"/>
</dbReference>
<proteinExistence type="predicted"/>
<evidence type="ECO:0000313" key="1">
    <source>
        <dbReference type="EMBL" id="MDP2540711.1"/>
    </source>
</evidence>
<dbReference type="Gene3D" id="1.20.120.450">
    <property type="entry name" value="dinb family like domain"/>
    <property type="match status" value="1"/>
</dbReference>
<evidence type="ECO:0000313" key="2">
    <source>
        <dbReference type="EMBL" id="PHN98667.1"/>
    </source>
</evidence>
<dbReference type="EMBL" id="JAUYVU010000002">
    <property type="protein sequence ID" value="MDP2540711.1"/>
    <property type="molecule type" value="Genomic_DNA"/>
</dbReference>
<dbReference type="InterPro" id="IPR034660">
    <property type="entry name" value="DinB/YfiT-like"/>
</dbReference>
<comment type="caution">
    <text evidence="2">The sequence shown here is derived from an EMBL/GenBank/DDBJ whole genome shotgun (WGS) entry which is preliminary data.</text>
</comment>
<reference evidence="1 4" key="3">
    <citation type="submission" date="2023-07" db="EMBL/GenBank/DDBJ databases">
        <title>Genome content predicts the carbon catabolic preferences of heterotrophic bacteria.</title>
        <authorList>
            <person name="Gralka M."/>
        </authorList>
    </citation>
    <scope>NUCLEOTIDE SEQUENCE [LARGE SCALE GENOMIC DNA]</scope>
    <source>
        <strain evidence="1 4">4G03</strain>
    </source>
</reference>
<dbReference type="SUPFAM" id="SSF109854">
    <property type="entry name" value="DinB/YfiT-like putative metalloenzymes"/>
    <property type="match status" value="1"/>
</dbReference>
<dbReference type="AlphaFoldDB" id="A0A2G1BXA4"/>
<dbReference type="Proteomes" id="UP001242342">
    <property type="component" value="Unassembled WGS sequence"/>
</dbReference>